<evidence type="ECO:0000313" key="1">
    <source>
        <dbReference type="EMBL" id="KAF2859234.1"/>
    </source>
</evidence>
<protein>
    <submittedName>
        <fullName evidence="1">Glycoside hydrolase family 16 protein</fullName>
    </submittedName>
</protein>
<evidence type="ECO:0000313" key="2">
    <source>
        <dbReference type="Proteomes" id="UP000799421"/>
    </source>
</evidence>
<dbReference type="Gene3D" id="2.60.120.200">
    <property type="match status" value="1"/>
</dbReference>
<dbReference type="EMBL" id="MU005996">
    <property type="protein sequence ID" value="KAF2859234.1"/>
    <property type="molecule type" value="Genomic_DNA"/>
</dbReference>
<organism evidence="1 2">
    <name type="scientific">Piedraia hortae CBS 480.64</name>
    <dbReference type="NCBI Taxonomy" id="1314780"/>
    <lineage>
        <taxon>Eukaryota</taxon>
        <taxon>Fungi</taxon>
        <taxon>Dikarya</taxon>
        <taxon>Ascomycota</taxon>
        <taxon>Pezizomycotina</taxon>
        <taxon>Dothideomycetes</taxon>
        <taxon>Dothideomycetidae</taxon>
        <taxon>Capnodiales</taxon>
        <taxon>Piedraiaceae</taxon>
        <taxon>Piedraia</taxon>
    </lineage>
</organism>
<dbReference type="GO" id="GO:0016787">
    <property type="term" value="F:hydrolase activity"/>
    <property type="evidence" value="ECO:0007669"/>
    <property type="project" value="UniProtKB-KW"/>
</dbReference>
<gene>
    <name evidence="1" type="ORF">K470DRAFT_271800</name>
</gene>
<keyword evidence="1" id="KW-0378">Hydrolase</keyword>
<sequence>MRIVHRHTDYNVTGMDKFRKAGTLLSTARSYTAGDGLNANNCGMYALEWRNLTFKTWLFCSDSIPLNLLEGKRLKTMSWPKPIVTFDRSDPYEDHWVPRSIIADRDFCDDLAGRKKEFNKGEVSGHLYGFCKGSSLGVEGCVLGLRSWRDFTAEGKE</sequence>
<keyword evidence="2" id="KW-1185">Reference proteome</keyword>
<dbReference type="Proteomes" id="UP000799421">
    <property type="component" value="Unassembled WGS sequence"/>
</dbReference>
<reference evidence="1" key="1">
    <citation type="journal article" date="2020" name="Stud. Mycol.">
        <title>101 Dothideomycetes genomes: a test case for predicting lifestyles and emergence of pathogens.</title>
        <authorList>
            <person name="Haridas S."/>
            <person name="Albert R."/>
            <person name="Binder M."/>
            <person name="Bloem J."/>
            <person name="Labutti K."/>
            <person name="Salamov A."/>
            <person name="Andreopoulos B."/>
            <person name="Baker S."/>
            <person name="Barry K."/>
            <person name="Bills G."/>
            <person name="Bluhm B."/>
            <person name="Cannon C."/>
            <person name="Castanera R."/>
            <person name="Culley D."/>
            <person name="Daum C."/>
            <person name="Ezra D."/>
            <person name="Gonzalez J."/>
            <person name="Henrissat B."/>
            <person name="Kuo A."/>
            <person name="Liang C."/>
            <person name="Lipzen A."/>
            <person name="Lutzoni F."/>
            <person name="Magnuson J."/>
            <person name="Mondo S."/>
            <person name="Nolan M."/>
            <person name="Ohm R."/>
            <person name="Pangilinan J."/>
            <person name="Park H.-J."/>
            <person name="Ramirez L."/>
            <person name="Alfaro M."/>
            <person name="Sun H."/>
            <person name="Tritt A."/>
            <person name="Yoshinaga Y."/>
            <person name="Zwiers L.-H."/>
            <person name="Turgeon B."/>
            <person name="Goodwin S."/>
            <person name="Spatafora J."/>
            <person name="Crous P."/>
            <person name="Grigoriev I."/>
        </authorList>
    </citation>
    <scope>NUCLEOTIDE SEQUENCE</scope>
    <source>
        <strain evidence="1">CBS 480.64</strain>
    </source>
</reference>
<accession>A0A6A7BVK2</accession>
<dbReference type="OrthoDB" id="192832at2759"/>
<dbReference type="AlphaFoldDB" id="A0A6A7BVK2"/>
<proteinExistence type="predicted"/>
<name>A0A6A7BVK2_9PEZI</name>
<dbReference type="Pfam" id="PF26113">
    <property type="entry name" value="GH16_XgeA"/>
    <property type="match status" value="1"/>
</dbReference>